<name>A0ABW2C047_9PSEU</name>
<dbReference type="PANTHER" id="PTHR47235:SF1">
    <property type="entry name" value="BLR6548 PROTEIN"/>
    <property type="match status" value="1"/>
</dbReference>
<dbReference type="Pfam" id="PF13458">
    <property type="entry name" value="Peripla_BP_6"/>
    <property type="match status" value="1"/>
</dbReference>
<evidence type="ECO:0000313" key="6">
    <source>
        <dbReference type="Proteomes" id="UP001596337"/>
    </source>
</evidence>
<keyword evidence="2" id="KW-0732">Signal</keyword>
<dbReference type="EMBL" id="JBHSXX010000001">
    <property type="protein sequence ID" value="MFC6868072.1"/>
    <property type="molecule type" value="Genomic_DNA"/>
</dbReference>
<gene>
    <name evidence="5" type="ORF">ACFQGD_13070</name>
</gene>
<feature type="domain" description="Leucine-binding protein" evidence="4">
    <location>
        <begin position="135"/>
        <end position="478"/>
    </location>
</feature>
<evidence type="ECO:0000256" key="3">
    <source>
        <dbReference type="SAM" id="MobiDB-lite"/>
    </source>
</evidence>
<keyword evidence="6" id="KW-1185">Reference proteome</keyword>
<accession>A0ABW2C047</accession>
<evidence type="ECO:0000256" key="2">
    <source>
        <dbReference type="ARBA" id="ARBA00022729"/>
    </source>
</evidence>
<evidence type="ECO:0000313" key="5">
    <source>
        <dbReference type="EMBL" id="MFC6868072.1"/>
    </source>
</evidence>
<reference evidence="6" key="1">
    <citation type="journal article" date="2019" name="Int. J. Syst. Evol. Microbiol.">
        <title>The Global Catalogue of Microorganisms (GCM) 10K type strain sequencing project: providing services to taxonomists for standard genome sequencing and annotation.</title>
        <authorList>
            <consortium name="The Broad Institute Genomics Platform"/>
            <consortium name="The Broad Institute Genome Sequencing Center for Infectious Disease"/>
            <person name="Wu L."/>
            <person name="Ma J."/>
        </authorList>
    </citation>
    <scope>NUCLEOTIDE SEQUENCE [LARGE SCALE GENOMIC DNA]</scope>
    <source>
        <strain evidence="6">KCTC 32255</strain>
    </source>
</reference>
<dbReference type="InterPro" id="IPR028081">
    <property type="entry name" value="Leu-bd"/>
</dbReference>
<dbReference type="PANTHER" id="PTHR47235">
    <property type="entry name" value="BLR6548 PROTEIN"/>
    <property type="match status" value="1"/>
</dbReference>
<dbReference type="Proteomes" id="UP001596337">
    <property type="component" value="Unassembled WGS sequence"/>
</dbReference>
<evidence type="ECO:0000256" key="1">
    <source>
        <dbReference type="ARBA" id="ARBA00010062"/>
    </source>
</evidence>
<feature type="compositionally biased region" description="Low complexity" evidence="3">
    <location>
        <begin position="84"/>
        <end position="103"/>
    </location>
</feature>
<evidence type="ECO:0000259" key="4">
    <source>
        <dbReference type="Pfam" id="PF13458"/>
    </source>
</evidence>
<comment type="caution">
    <text evidence="5">The sequence shown here is derived from an EMBL/GenBank/DDBJ whole genome shotgun (WGS) entry which is preliminary data.</text>
</comment>
<dbReference type="SUPFAM" id="SSF53822">
    <property type="entry name" value="Periplasmic binding protein-like I"/>
    <property type="match status" value="1"/>
</dbReference>
<feature type="region of interest" description="Disordered" evidence="3">
    <location>
        <begin position="54"/>
        <end position="119"/>
    </location>
</feature>
<comment type="similarity">
    <text evidence="1">Belongs to the leucine-binding protein family.</text>
</comment>
<organism evidence="5 6">
    <name type="scientific">Haloechinothrix salitolerans</name>
    <dbReference type="NCBI Taxonomy" id="926830"/>
    <lineage>
        <taxon>Bacteria</taxon>
        <taxon>Bacillati</taxon>
        <taxon>Actinomycetota</taxon>
        <taxon>Actinomycetes</taxon>
        <taxon>Pseudonocardiales</taxon>
        <taxon>Pseudonocardiaceae</taxon>
        <taxon>Haloechinothrix</taxon>
    </lineage>
</organism>
<dbReference type="Gene3D" id="3.40.50.2300">
    <property type="match status" value="2"/>
</dbReference>
<dbReference type="RefSeq" id="WP_345404562.1">
    <property type="nucleotide sequence ID" value="NZ_BAABLA010000118.1"/>
</dbReference>
<proteinExistence type="inferred from homology"/>
<dbReference type="InterPro" id="IPR028082">
    <property type="entry name" value="Peripla_BP_I"/>
</dbReference>
<sequence length="502" mass="52786">MSGLSGATRVPRRLVPPRRRLIAAIGGVMLLLAAACGSQLDPATVARANGTALDGQAAAPGDPADVGGGPTDVGTGTGTGGGDASDNAAAGATGTNGSAPTTGDLAGSGENAATGSGSAASCDGFTNQTGITDDTITVANVADISGPVPGLFESAQQSARAYAAYFNASNPKGICGRELNVLTMDGRTETAGDQQAYTRACDEAFAAVGSMVADDSGGAKAAASCGLPDMRSLTTSPARRACQTCFSAYSIAPNLVPAAIPNFIEKKEPGVTDHAAVLYVTVRSAEVNARSYKTAYEKSGFTVDYFQGIDPSEFNYAPYVQQMKDKGIRMVQYFGPYQYTVRLQQAMRQQDYKPDIFLQDPTIYTDKYVEQAGDDGNGSIVYTTNDLFSNMNNKEMKLYRAWLNQVDPNAEPDYFGLYAWSATRLFVEKAVALGGKLNRKSMVRALSKVKDWTSNGLHTGMAVGPKRTSPCAAFIQLNNRKWRKISPKDYLCGPLINTGVGG</sequence>
<feature type="compositionally biased region" description="Gly residues" evidence="3">
    <location>
        <begin position="66"/>
        <end position="83"/>
    </location>
</feature>
<protein>
    <submittedName>
        <fullName evidence="5">ABC transporter substrate-binding protein</fullName>
    </submittedName>
</protein>